<evidence type="ECO:0000313" key="3">
    <source>
        <dbReference type="Proteomes" id="UP001085076"/>
    </source>
</evidence>
<evidence type="ECO:0000256" key="1">
    <source>
        <dbReference type="SAM" id="MobiDB-lite"/>
    </source>
</evidence>
<protein>
    <submittedName>
        <fullName evidence="2">Uncharacterized protein</fullName>
    </submittedName>
</protein>
<feature type="compositionally biased region" description="Acidic residues" evidence="1">
    <location>
        <begin position="78"/>
        <end position="87"/>
    </location>
</feature>
<feature type="compositionally biased region" description="Basic and acidic residues" evidence="1">
    <location>
        <begin position="65"/>
        <end position="77"/>
    </location>
</feature>
<evidence type="ECO:0000313" key="2">
    <source>
        <dbReference type="EMBL" id="KAJ0975366.1"/>
    </source>
</evidence>
<dbReference type="EMBL" id="JAGGNH010000004">
    <property type="protein sequence ID" value="KAJ0975366.1"/>
    <property type="molecule type" value="Genomic_DNA"/>
</dbReference>
<gene>
    <name evidence="2" type="ORF">J5N97_017331</name>
</gene>
<organism evidence="2 3">
    <name type="scientific">Dioscorea zingiberensis</name>
    <dbReference type="NCBI Taxonomy" id="325984"/>
    <lineage>
        <taxon>Eukaryota</taxon>
        <taxon>Viridiplantae</taxon>
        <taxon>Streptophyta</taxon>
        <taxon>Embryophyta</taxon>
        <taxon>Tracheophyta</taxon>
        <taxon>Spermatophyta</taxon>
        <taxon>Magnoliopsida</taxon>
        <taxon>Liliopsida</taxon>
        <taxon>Dioscoreales</taxon>
        <taxon>Dioscoreaceae</taxon>
        <taxon>Dioscorea</taxon>
    </lineage>
</organism>
<reference evidence="2" key="2">
    <citation type="journal article" date="2022" name="Hortic Res">
        <title>The genome of Dioscorea zingiberensis sheds light on the biosynthesis, origin and evolution of the medicinally important diosgenin saponins.</title>
        <authorList>
            <person name="Li Y."/>
            <person name="Tan C."/>
            <person name="Li Z."/>
            <person name="Guo J."/>
            <person name="Li S."/>
            <person name="Chen X."/>
            <person name="Wang C."/>
            <person name="Dai X."/>
            <person name="Yang H."/>
            <person name="Song W."/>
            <person name="Hou L."/>
            <person name="Xu J."/>
            <person name="Tong Z."/>
            <person name="Xu A."/>
            <person name="Yuan X."/>
            <person name="Wang W."/>
            <person name="Yang Q."/>
            <person name="Chen L."/>
            <person name="Sun Z."/>
            <person name="Wang K."/>
            <person name="Pan B."/>
            <person name="Chen J."/>
            <person name="Bao Y."/>
            <person name="Liu F."/>
            <person name="Qi X."/>
            <person name="Gang D.R."/>
            <person name="Wen J."/>
            <person name="Li J."/>
        </authorList>
    </citation>
    <scope>NUCLEOTIDE SEQUENCE</scope>
    <source>
        <strain evidence="2">Dzin_1.0</strain>
    </source>
</reference>
<feature type="region of interest" description="Disordered" evidence="1">
    <location>
        <begin position="59"/>
        <end position="87"/>
    </location>
</feature>
<keyword evidence="3" id="KW-1185">Reference proteome</keyword>
<dbReference type="AlphaFoldDB" id="A0A9D5CKZ4"/>
<comment type="caution">
    <text evidence="2">The sequence shown here is derived from an EMBL/GenBank/DDBJ whole genome shotgun (WGS) entry which is preliminary data.</text>
</comment>
<reference evidence="2" key="1">
    <citation type="submission" date="2021-03" db="EMBL/GenBank/DDBJ databases">
        <authorList>
            <person name="Li Z."/>
            <person name="Yang C."/>
        </authorList>
    </citation>
    <scope>NUCLEOTIDE SEQUENCE</scope>
    <source>
        <strain evidence="2">Dzin_1.0</strain>
        <tissue evidence="2">Leaf</tissue>
    </source>
</reference>
<sequence>MSLLGSKDHSSAVAAQSFIFSSDGGSDQGSHFDAKLAGAVEGIDGEALHVIGAETILNGGGAKSDLSDENSRERLLDGDADGDDLGEDYQVSEHKVGGYANGDKEKAGRDRAVLEEIGVIRGDAAVGVIVGKADEVTLGEGTRRPLR</sequence>
<accession>A0A9D5CKZ4</accession>
<dbReference type="Proteomes" id="UP001085076">
    <property type="component" value="Miscellaneous, Linkage group lg04"/>
</dbReference>
<name>A0A9D5CKZ4_9LILI</name>
<proteinExistence type="predicted"/>